<dbReference type="GO" id="GO:0004521">
    <property type="term" value="F:RNA endonuclease activity"/>
    <property type="evidence" value="ECO:0007669"/>
    <property type="project" value="TreeGrafter"/>
</dbReference>
<dbReference type="SUPFAM" id="SSF50118">
    <property type="entry name" value="Cell growth inhibitor/plasmid maintenance toxic component"/>
    <property type="match status" value="1"/>
</dbReference>
<sequence>MATAPAPRRGEIWLVDFDPAVGAEIRKFRPALVISVDTIGRLPLRMIVPITDWKSQYAHYPWFVEFPASPSNGLAKDSGVDAFQTKSVSLSRFVRLLGTVTAAQLDEVASAIALCVGAP</sequence>
<dbReference type="InterPro" id="IPR011067">
    <property type="entry name" value="Plasmid_toxin/cell-grow_inhib"/>
</dbReference>
<dbReference type="GO" id="GO:0016787">
    <property type="term" value="F:hydrolase activity"/>
    <property type="evidence" value="ECO:0007669"/>
    <property type="project" value="UniProtKB-KW"/>
</dbReference>
<gene>
    <name evidence="2" type="ORF">A3F84_07100</name>
</gene>
<organism evidence="2 3">
    <name type="scientific">Handelsmanbacteria sp. (strain RIFCSPLOWO2_12_FULL_64_10)</name>
    <dbReference type="NCBI Taxonomy" id="1817868"/>
    <lineage>
        <taxon>Bacteria</taxon>
        <taxon>Candidatus Handelsmaniibacteriota</taxon>
    </lineage>
</organism>
<dbReference type="AlphaFoldDB" id="A0A1F6C5T7"/>
<accession>A0A1F6C5T7</accession>
<dbReference type="Pfam" id="PF02452">
    <property type="entry name" value="PemK_toxin"/>
    <property type="match status" value="1"/>
</dbReference>
<keyword evidence="1" id="KW-0540">Nuclease</keyword>
<dbReference type="Gene3D" id="2.30.30.110">
    <property type="match status" value="1"/>
</dbReference>
<dbReference type="GO" id="GO:0016075">
    <property type="term" value="P:rRNA catabolic process"/>
    <property type="evidence" value="ECO:0007669"/>
    <property type="project" value="TreeGrafter"/>
</dbReference>
<evidence type="ECO:0000313" key="3">
    <source>
        <dbReference type="Proteomes" id="UP000178606"/>
    </source>
</evidence>
<keyword evidence="1" id="KW-0255">Endonuclease</keyword>
<dbReference type="GO" id="GO:0003677">
    <property type="term" value="F:DNA binding"/>
    <property type="evidence" value="ECO:0007669"/>
    <property type="project" value="InterPro"/>
</dbReference>
<name>A0A1F6C5T7_HANXR</name>
<proteinExistence type="inferred from homology"/>
<evidence type="ECO:0000313" key="2">
    <source>
        <dbReference type="EMBL" id="OGG44500.1"/>
    </source>
</evidence>
<comment type="caution">
    <text evidence="2">The sequence shown here is derived from an EMBL/GenBank/DDBJ whole genome shotgun (WGS) entry which is preliminary data.</text>
</comment>
<comment type="similarity">
    <text evidence="1">Belongs to the PemK/MazF family.</text>
</comment>
<keyword evidence="1" id="KW-0378">Hydrolase</keyword>
<dbReference type="PANTHER" id="PTHR33988">
    <property type="entry name" value="ENDORIBONUCLEASE MAZF-RELATED"/>
    <property type="match status" value="1"/>
</dbReference>
<protein>
    <recommendedName>
        <fullName evidence="1">mRNA interferase</fullName>
        <ecNumber evidence="1">3.1.-.-</ecNumber>
    </recommendedName>
</protein>
<dbReference type="EC" id="3.1.-.-" evidence="1"/>
<dbReference type="PIRSF" id="PIRSF033490">
    <property type="entry name" value="MazF"/>
    <property type="match status" value="1"/>
</dbReference>
<comment type="function">
    <text evidence="1">Toxic component of a type II toxin-antitoxin (TA) system.</text>
</comment>
<evidence type="ECO:0000256" key="1">
    <source>
        <dbReference type="PIRNR" id="PIRNR033490"/>
    </source>
</evidence>
<dbReference type="EMBL" id="MFKF01000402">
    <property type="protein sequence ID" value="OGG44500.1"/>
    <property type="molecule type" value="Genomic_DNA"/>
</dbReference>
<reference evidence="2 3" key="1">
    <citation type="journal article" date="2016" name="Nat. Commun.">
        <title>Thousands of microbial genomes shed light on interconnected biogeochemical processes in an aquifer system.</title>
        <authorList>
            <person name="Anantharaman K."/>
            <person name="Brown C.T."/>
            <person name="Hug L.A."/>
            <person name="Sharon I."/>
            <person name="Castelle C.J."/>
            <person name="Probst A.J."/>
            <person name="Thomas B.C."/>
            <person name="Singh A."/>
            <person name="Wilkins M.J."/>
            <person name="Karaoz U."/>
            <person name="Brodie E.L."/>
            <person name="Williams K.H."/>
            <person name="Hubbard S.S."/>
            <person name="Banfield J.F."/>
        </authorList>
    </citation>
    <scope>NUCLEOTIDE SEQUENCE [LARGE SCALE GENOMIC DNA]</scope>
    <source>
        <strain evidence="3">RIFCSPLOWO2_12_FULL_64_10</strain>
    </source>
</reference>
<dbReference type="Proteomes" id="UP000178606">
    <property type="component" value="Unassembled WGS sequence"/>
</dbReference>
<dbReference type="GO" id="GO:0006402">
    <property type="term" value="P:mRNA catabolic process"/>
    <property type="evidence" value="ECO:0007669"/>
    <property type="project" value="TreeGrafter"/>
</dbReference>
<dbReference type="InterPro" id="IPR003477">
    <property type="entry name" value="PemK-like"/>
</dbReference>